<keyword evidence="1" id="KW-0812">Transmembrane</keyword>
<feature type="transmembrane region" description="Helical" evidence="1">
    <location>
        <begin position="59"/>
        <end position="81"/>
    </location>
</feature>
<feature type="transmembrane region" description="Helical" evidence="1">
    <location>
        <begin position="21"/>
        <end position="39"/>
    </location>
</feature>
<evidence type="ECO:0000256" key="1">
    <source>
        <dbReference type="SAM" id="Phobius"/>
    </source>
</evidence>
<keyword evidence="3" id="KW-1185">Reference proteome</keyword>
<dbReference type="OrthoDB" id="3351617at2759"/>
<reference evidence="2 3" key="1">
    <citation type="journal article" date="2019" name="Nat. Ecol. Evol.">
        <title>Megaphylogeny resolves global patterns of mushroom evolution.</title>
        <authorList>
            <person name="Varga T."/>
            <person name="Krizsan K."/>
            <person name="Foldi C."/>
            <person name="Dima B."/>
            <person name="Sanchez-Garcia M."/>
            <person name="Sanchez-Ramirez S."/>
            <person name="Szollosi G.J."/>
            <person name="Szarkandi J.G."/>
            <person name="Papp V."/>
            <person name="Albert L."/>
            <person name="Andreopoulos W."/>
            <person name="Angelini C."/>
            <person name="Antonin V."/>
            <person name="Barry K.W."/>
            <person name="Bougher N.L."/>
            <person name="Buchanan P."/>
            <person name="Buyck B."/>
            <person name="Bense V."/>
            <person name="Catcheside P."/>
            <person name="Chovatia M."/>
            <person name="Cooper J."/>
            <person name="Damon W."/>
            <person name="Desjardin D."/>
            <person name="Finy P."/>
            <person name="Geml J."/>
            <person name="Haridas S."/>
            <person name="Hughes K."/>
            <person name="Justo A."/>
            <person name="Karasinski D."/>
            <person name="Kautmanova I."/>
            <person name="Kiss B."/>
            <person name="Kocsube S."/>
            <person name="Kotiranta H."/>
            <person name="LaButti K.M."/>
            <person name="Lechner B.E."/>
            <person name="Liimatainen K."/>
            <person name="Lipzen A."/>
            <person name="Lukacs Z."/>
            <person name="Mihaltcheva S."/>
            <person name="Morgado L.N."/>
            <person name="Niskanen T."/>
            <person name="Noordeloos M.E."/>
            <person name="Ohm R.A."/>
            <person name="Ortiz-Santana B."/>
            <person name="Ovrebo C."/>
            <person name="Racz N."/>
            <person name="Riley R."/>
            <person name="Savchenko A."/>
            <person name="Shiryaev A."/>
            <person name="Soop K."/>
            <person name="Spirin V."/>
            <person name="Szebenyi C."/>
            <person name="Tomsovsky M."/>
            <person name="Tulloss R.E."/>
            <person name="Uehling J."/>
            <person name="Grigoriev I.V."/>
            <person name="Vagvolgyi C."/>
            <person name="Papp T."/>
            <person name="Martin F.M."/>
            <person name="Miettinen O."/>
            <person name="Hibbett D.S."/>
            <person name="Nagy L.G."/>
        </authorList>
    </citation>
    <scope>NUCLEOTIDE SEQUENCE [LARGE SCALE GENOMIC DNA]</scope>
    <source>
        <strain evidence="2 3">CBS 309.79</strain>
    </source>
</reference>
<dbReference type="AlphaFoldDB" id="A0A5C3QF58"/>
<evidence type="ECO:0000313" key="2">
    <source>
        <dbReference type="EMBL" id="TFL00352.1"/>
    </source>
</evidence>
<dbReference type="EMBL" id="ML178829">
    <property type="protein sequence ID" value="TFL00352.1"/>
    <property type="molecule type" value="Genomic_DNA"/>
</dbReference>
<evidence type="ECO:0000313" key="3">
    <source>
        <dbReference type="Proteomes" id="UP000305067"/>
    </source>
</evidence>
<keyword evidence="1" id="KW-0472">Membrane</keyword>
<sequence length="341" mass="37331">MADNEAAAPEIIRSLTLERSIYIGNAFALILYGLNLYMYGQSVYFLLTGNSGSFRKRMFYIIFGGVMTILITIATTTNAYFAQQIFIENRDFQLGPVGYYGLHISDWYNTFGSASDIAANFLGDGLLVYRCYIIWGGKWWVVILPACMYVASTVLAIMSVTASALPDASFFKGPSKGFGVPWIGLTVSLNVVVTAMICTRLILARRRVRIALTPQMSDMYTGLIAVLIESALPFTVLGLFFLYTFAKELEIAIAFAFVWGTLVAVAPQLIILRVSMGKAWTKTTATQFSTGNSMAFHTGSHHRNIGLDTFNSAKNGGGSTTVASTQASYDKYKSSNSLTNV</sequence>
<accession>A0A5C3QF58</accession>
<dbReference type="Proteomes" id="UP000305067">
    <property type="component" value="Unassembled WGS sequence"/>
</dbReference>
<name>A0A5C3QF58_9AGAR</name>
<organism evidence="2 3">
    <name type="scientific">Pterulicium gracile</name>
    <dbReference type="NCBI Taxonomy" id="1884261"/>
    <lineage>
        <taxon>Eukaryota</taxon>
        <taxon>Fungi</taxon>
        <taxon>Dikarya</taxon>
        <taxon>Basidiomycota</taxon>
        <taxon>Agaricomycotina</taxon>
        <taxon>Agaricomycetes</taxon>
        <taxon>Agaricomycetidae</taxon>
        <taxon>Agaricales</taxon>
        <taxon>Pleurotineae</taxon>
        <taxon>Pterulaceae</taxon>
        <taxon>Pterulicium</taxon>
    </lineage>
</organism>
<feature type="transmembrane region" description="Helical" evidence="1">
    <location>
        <begin position="251"/>
        <end position="272"/>
    </location>
</feature>
<feature type="transmembrane region" description="Helical" evidence="1">
    <location>
        <begin position="223"/>
        <end position="245"/>
    </location>
</feature>
<evidence type="ECO:0008006" key="4">
    <source>
        <dbReference type="Google" id="ProtNLM"/>
    </source>
</evidence>
<gene>
    <name evidence="2" type="ORF">BDV98DRAFT_583588</name>
</gene>
<feature type="transmembrane region" description="Helical" evidence="1">
    <location>
        <begin position="139"/>
        <end position="162"/>
    </location>
</feature>
<protein>
    <recommendedName>
        <fullName evidence="4">Fungal pheromone mating factor STE2 GPCR-domain-containing protein</fullName>
    </recommendedName>
</protein>
<feature type="transmembrane region" description="Helical" evidence="1">
    <location>
        <begin position="182"/>
        <end position="203"/>
    </location>
</feature>
<proteinExistence type="predicted"/>
<keyword evidence="1" id="KW-1133">Transmembrane helix</keyword>